<feature type="chain" id="PRO_5002898939" evidence="1">
    <location>
        <begin position="27"/>
        <end position="280"/>
    </location>
</feature>
<evidence type="ECO:0000256" key="1">
    <source>
        <dbReference type="SAM" id="SignalP"/>
    </source>
</evidence>
<feature type="signal peptide" evidence="1">
    <location>
        <begin position="1"/>
        <end position="26"/>
    </location>
</feature>
<organism evidence="2">
    <name type="scientific">uncultured bacterium BLR9</name>
    <dbReference type="NCBI Taxonomy" id="506525"/>
    <lineage>
        <taxon>Bacteria</taxon>
        <taxon>environmental samples</taxon>
    </lineage>
</organism>
<proteinExistence type="predicted"/>
<reference evidence="2" key="1">
    <citation type="journal article" date="2009" name="ISME J.">
        <title>Functional metagenomics reveals diverse beta-lactamases in a remote Alaskan soil.</title>
        <authorList>
            <person name="Allen H.K."/>
            <person name="Moe L.A."/>
            <person name="Rodbumrer J."/>
            <person name="Gaarder A."/>
            <person name="Handelsman J."/>
        </authorList>
    </citation>
    <scope>NUCLEOTIDE SEQUENCE</scope>
</reference>
<dbReference type="AlphaFoldDB" id="C0INA5"/>
<accession>C0INA5</accession>
<evidence type="ECO:0000313" key="2">
    <source>
        <dbReference type="EMBL" id="ACN58791.1"/>
    </source>
</evidence>
<gene>
    <name evidence="2" type="ORF">AKSOIL_0146</name>
</gene>
<sequence>MSRNLGLLGAAAGLLALSAAAWPVLAGDEEGDAHAAKVPQFAGYWVRTGEPMFEPIPGEAGQPIARLQVDSKDAEEIMAGNWANPVLLPWARDIVKKNAEDEIALKHVYQADDSCWPVTVPAILNMREAVQWLQTEDRITLLYQRDHQIRRIWLNQPHSKNLEPSWYGESVGHFEGDTLVVDTTGIKVAPMSFVDPFGTPHTDKLHVVERYRVVPDKTTKALEVTIKVEDPGTFAMPWSGRLTYHPNRAQAIEEVICEENNNSFDGMSFGPLPEEKGSPF</sequence>
<dbReference type="EMBL" id="EU408350">
    <property type="protein sequence ID" value="ACN58791.1"/>
    <property type="molecule type" value="Genomic_DNA"/>
</dbReference>
<keyword evidence="1" id="KW-0732">Signal</keyword>
<protein>
    <submittedName>
        <fullName evidence="2">Uncharacterized protein</fullName>
    </submittedName>
</protein>
<name>C0INA5_9BACT</name>